<accession>A0ABW4ZUX5</accession>
<keyword evidence="3" id="KW-1185">Reference proteome</keyword>
<feature type="compositionally biased region" description="Basic and acidic residues" evidence="1">
    <location>
        <begin position="29"/>
        <end position="41"/>
    </location>
</feature>
<organism evidence="2 3">
    <name type="scientific">Tumebacillus lipolyticus</name>
    <dbReference type="NCBI Taxonomy" id="1280370"/>
    <lineage>
        <taxon>Bacteria</taxon>
        <taxon>Bacillati</taxon>
        <taxon>Bacillota</taxon>
        <taxon>Bacilli</taxon>
        <taxon>Bacillales</taxon>
        <taxon>Alicyclobacillaceae</taxon>
        <taxon>Tumebacillus</taxon>
    </lineage>
</organism>
<dbReference type="RefSeq" id="WP_386044748.1">
    <property type="nucleotide sequence ID" value="NZ_JBHUIO010000005.1"/>
</dbReference>
<feature type="region of interest" description="Disordered" evidence="1">
    <location>
        <begin position="1"/>
        <end position="44"/>
    </location>
</feature>
<evidence type="ECO:0000313" key="2">
    <source>
        <dbReference type="EMBL" id="MFD2169525.1"/>
    </source>
</evidence>
<dbReference type="Proteomes" id="UP001597343">
    <property type="component" value="Unassembled WGS sequence"/>
</dbReference>
<feature type="compositionally biased region" description="Basic residues" evidence="1">
    <location>
        <begin position="1"/>
        <end position="10"/>
    </location>
</feature>
<name>A0ABW4ZUX5_9BACL</name>
<reference evidence="3" key="1">
    <citation type="journal article" date="2019" name="Int. J. Syst. Evol. Microbiol.">
        <title>The Global Catalogue of Microorganisms (GCM) 10K type strain sequencing project: providing services to taxonomists for standard genome sequencing and annotation.</title>
        <authorList>
            <consortium name="The Broad Institute Genomics Platform"/>
            <consortium name="The Broad Institute Genome Sequencing Center for Infectious Disease"/>
            <person name="Wu L."/>
            <person name="Ma J."/>
        </authorList>
    </citation>
    <scope>NUCLEOTIDE SEQUENCE [LARGE SCALE GENOMIC DNA]</scope>
    <source>
        <strain evidence="3">CGMCC 1.13574</strain>
    </source>
</reference>
<comment type="caution">
    <text evidence="2">The sequence shown here is derived from an EMBL/GenBank/DDBJ whole genome shotgun (WGS) entry which is preliminary data.</text>
</comment>
<protein>
    <submittedName>
        <fullName evidence="2">Uncharacterized protein</fullName>
    </submittedName>
</protein>
<sequence>MEQQPRFKRALHSEAHEPTIAPGLEDDELQRPATDEERARGDTTMVCQLSFDEHDNGSQD</sequence>
<dbReference type="EMBL" id="JBHUIO010000005">
    <property type="protein sequence ID" value="MFD2169525.1"/>
    <property type="molecule type" value="Genomic_DNA"/>
</dbReference>
<evidence type="ECO:0000313" key="3">
    <source>
        <dbReference type="Proteomes" id="UP001597343"/>
    </source>
</evidence>
<gene>
    <name evidence="2" type="ORF">ACFSOY_05915</name>
</gene>
<evidence type="ECO:0000256" key="1">
    <source>
        <dbReference type="SAM" id="MobiDB-lite"/>
    </source>
</evidence>
<proteinExistence type="predicted"/>